<name>C3ZCD4_BRAFL</name>
<protein>
    <submittedName>
        <fullName evidence="4">Uncharacterized protein</fullName>
    </submittedName>
</protein>
<evidence type="ECO:0000313" key="4">
    <source>
        <dbReference type="EMBL" id="EEN49764.1"/>
    </source>
</evidence>
<dbReference type="EMBL" id="GG666607">
    <property type="protein sequence ID" value="EEN49764.1"/>
    <property type="molecule type" value="Genomic_DNA"/>
</dbReference>
<dbReference type="Pfam" id="PF00630">
    <property type="entry name" value="Filamin"/>
    <property type="match status" value="3"/>
</dbReference>
<dbReference type="STRING" id="7739.C3ZCD4"/>
<dbReference type="GO" id="GO:0051015">
    <property type="term" value="F:actin filament binding"/>
    <property type="evidence" value="ECO:0007669"/>
    <property type="project" value="InterPro"/>
</dbReference>
<reference evidence="4" key="1">
    <citation type="journal article" date="2008" name="Nature">
        <title>The amphioxus genome and the evolution of the chordate karyotype.</title>
        <authorList>
            <consortium name="US DOE Joint Genome Institute (JGI-PGF)"/>
            <person name="Putnam N.H."/>
            <person name="Butts T."/>
            <person name="Ferrier D.E.K."/>
            <person name="Furlong R.F."/>
            <person name="Hellsten U."/>
            <person name="Kawashima T."/>
            <person name="Robinson-Rechavi M."/>
            <person name="Shoguchi E."/>
            <person name="Terry A."/>
            <person name="Yu J.-K."/>
            <person name="Benito-Gutierrez E.L."/>
            <person name="Dubchak I."/>
            <person name="Garcia-Fernandez J."/>
            <person name="Gibson-Brown J.J."/>
            <person name="Grigoriev I.V."/>
            <person name="Horton A.C."/>
            <person name="de Jong P.J."/>
            <person name="Jurka J."/>
            <person name="Kapitonov V.V."/>
            <person name="Kohara Y."/>
            <person name="Kuroki Y."/>
            <person name="Lindquist E."/>
            <person name="Lucas S."/>
            <person name="Osoegawa K."/>
            <person name="Pennacchio L.A."/>
            <person name="Salamov A.A."/>
            <person name="Satou Y."/>
            <person name="Sauka-Spengler T."/>
            <person name="Schmutz J."/>
            <person name="Shin-I T."/>
            <person name="Toyoda A."/>
            <person name="Bronner-Fraser M."/>
            <person name="Fujiyama A."/>
            <person name="Holland L.Z."/>
            <person name="Holland P.W.H."/>
            <person name="Satoh N."/>
            <person name="Rokhsar D.S."/>
        </authorList>
    </citation>
    <scope>NUCLEOTIDE SEQUENCE [LARGE SCALE GENOMIC DNA]</scope>
    <source>
        <strain evidence="4">S238N-H82</strain>
        <tissue evidence="4">Testes</tissue>
    </source>
</reference>
<dbReference type="PANTHER" id="PTHR38537">
    <property type="entry name" value="JITTERBUG, ISOFORM N"/>
    <property type="match status" value="1"/>
</dbReference>
<accession>C3ZCD4</accession>
<dbReference type="eggNOG" id="KOG0518">
    <property type="taxonomic scope" value="Eukaryota"/>
</dbReference>
<gene>
    <name evidence="4" type="ORF">BRAFLDRAFT_251570</name>
</gene>
<proteinExistence type="inferred from homology"/>
<feature type="repeat" description="Filamin" evidence="3">
    <location>
        <begin position="41"/>
        <end position="119"/>
    </location>
</feature>
<feature type="repeat" description="Filamin" evidence="3">
    <location>
        <begin position="220"/>
        <end position="294"/>
    </location>
</feature>
<dbReference type="InterPro" id="IPR044801">
    <property type="entry name" value="Filamin"/>
</dbReference>
<dbReference type="InParanoid" id="C3ZCD4"/>
<dbReference type="PROSITE" id="PS50194">
    <property type="entry name" value="FILAMIN_REPEAT"/>
    <property type="match status" value="4"/>
</dbReference>
<dbReference type="AlphaFoldDB" id="C3ZCD4"/>
<organism>
    <name type="scientific">Branchiostoma floridae</name>
    <name type="common">Florida lancelet</name>
    <name type="synonym">Amphioxus</name>
    <dbReference type="NCBI Taxonomy" id="7739"/>
    <lineage>
        <taxon>Eukaryota</taxon>
        <taxon>Metazoa</taxon>
        <taxon>Chordata</taxon>
        <taxon>Cephalochordata</taxon>
        <taxon>Leptocardii</taxon>
        <taxon>Amphioxiformes</taxon>
        <taxon>Branchiostomatidae</taxon>
        <taxon>Branchiostoma</taxon>
    </lineage>
</organism>
<sequence>EYIFSVLGPHTIDVTFAGDTIPGSPFGSYAYDANRVKVLDIPNGRVGEEVPFQVDASQAGTGHIDVSVSCERRNVPISVQTKGHGIFDCSFVPRDLPDHLIVVKFNGQIIPNCPMVCEILDAGRVTGSGPGLGVIPINRLTSFSVRDAHKGDISVNIQSPSGRQVPVEVMGPDSHGHLYVTWKPTESGLHTVDVLLGEDHIQGSPFTVRVFDAQKVKVHSLEGGLVGQPHSFIVDTSEAGPGHIRVVIHAGRTEVPHQILELGGGKYKVTYTPQENVDHMIMVEWNEVAIPGTV</sequence>
<feature type="repeat" description="Filamin" evidence="3">
    <location>
        <begin position="1"/>
        <end position="30"/>
    </location>
</feature>
<evidence type="ECO:0000256" key="1">
    <source>
        <dbReference type="ARBA" id="ARBA00009238"/>
    </source>
</evidence>
<dbReference type="InterPro" id="IPR013783">
    <property type="entry name" value="Ig-like_fold"/>
</dbReference>
<comment type="similarity">
    <text evidence="1">Belongs to the filamin family.</text>
</comment>
<feature type="non-terminal residue" evidence="4">
    <location>
        <position position="1"/>
    </location>
</feature>
<dbReference type="GO" id="GO:0030036">
    <property type="term" value="P:actin cytoskeleton organization"/>
    <property type="evidence" value="ECO:0007669"/>
    <property type="project" value="InterPro"/>
</dbReference>
<dbReference type="PANTHER" id="PTHR38537:SF13">
    <property type="entry name" value="JITTERBUG, ISOFORM N"/>
    <property type="match status" value="1"/>
</dbReference>
<dbReference type="Gene3D" id="2.60.40.10">
    <property type="entry name" value="Immunoglobulins"/>
    <property type="match status" value="4"/>
</dbReference>
<dbReference type="InterPro" id="IPR001298">
    <property type="entry name" value="Filamin/ABP280_rpt"/>
</dbReference>
<dbReference type="SUPFAM" id="SSF81296">
    <property type="entry name" value="E set domains"/>
    <property type="match status" value="4"/>
</dbReference>
<keyword evidence="2" id="KW-0677">Repeat</keyword>
<dbReference type="InterPro" id="IPR014756">
    <property type="entry name" value="Ig_E-set"/>
</dbReference>
<dbReference type="SMART" id="SM00557">
    <property type="entry name" value="IG_FLMN"/>
    <property type="match status" value="3"/>
</dbReference>
<evidence type="ECO:0000256" key="3">
    <source>
        <dbReference type="PROSITE-ProRule" id="PRU00087"/>
    </source>
</evidence>
<dbReference type="InterPro" id="IPR017868">
    <property type="entry name" value="Filamin/ABP280_repeat-like"/>
</dbReference>
<feature type="repeat" description="Filamin" evidence="3">
    <location>
        <begin position="117"/>
        <end position="210"/>
    </location>
</feature>
<evidence type="ECO:0000256" key="2">
    <source>
        <dbReference type="ARBA" id="ARBA00022737"/>
    </source>
</evidence>